<sequence length="150" mass="16624">PKTLLLKAKIPHNKNWPSFSSLALRIAAVKEGFCGHWIRWKEFCIAARTLATNSSVVAKGNCDLNLVQFDSQSSADEFADFVRSSAEASSLLSKSLLLGMRACPDGGILYCDCSIISTNQCVWNEFGGTSNIQWYPIQYSNLTMYILAQF</sequence>
<dbReference type="Proteomes" id="UP000095280">
    <property type="component" value="Unplaced"/>
</dbReference>
<proteinExistence type="predicted"/>
<name>A0A1I8GHQ1_9PLAT</name>
<accession>A0A1I8GHQ1</accession>
<dbReference type="WBParaSite" id="maker-uti_cns_0002053-snap-gene-0.41-mRNA-1">
    <property type="protein sequence ID" value="maker-uti_cns_0002053-snap-gene-0.41-mRNA-1"/>
    <property type="gene ID" value="maker-uti_cns_0002053-snap-gene-0.41"/>
</dbReference>
<evidence type="ECO:0000313" key="2">
    <source>
        <dbReference type="WBParaSite" id="maker-uti_cns_0002053-snap-gene-0.41-mRNA-1"/>
    </source>
</evidence>
<reference evidence="2" key="1">
    <citation type="submission" date="2016-11" db="UniProtKB">
        <authorList>
            <consortium name="WormBaseParasite"/>
        </authorList>
    </citation>
    <scope>IDENTIFICATION</scope>
</reference>
<evidence type="ECO:0000313" key="1">
    <source>
        <dbReference type="Proteomes" id="UP000095280"/>
    </source>
</evidence>
<keyword evidence="1" id="KW-1185">Reference proteome</keyword>
<dbReference type="AlphaFoldDB" id="A0A1I8GHQ1"/>
<protein>
    <submittedName>
        <fullName evidence="2">Transferrin-like domain-containing protein</fullName>
    </submittedName>
</protein>
<organism evidence="1 2">
    <name type="scientific">Macrostomum lignano</name>
    <dbReference type="NCBI Taxonomy" id="282301"/>
    <lineage>
        <taxon>Eukaryota</taxon>
        <taxon>Metazoa</taxon>
        <taxon>Spiralia</taxon>
        <taxon>Lophotrochozoa</taxon>
        <taxon>Platyhelminthes</taxon>
        <taxon>Rhabditophora</taxon>
        <taxon>Macrostomorpha</taxon>
        <taxon>Macrostomida</taxon>
        <taxon>Macrostomidae</taxon>
        <taxon>Macrostomum</taxon>
    </lineage>
</organism>